<protein>
    <submittedName>
        <fullName evidence="1">Uncharacterized protein</fullName>
    </submittedName>
</protein>
<gene>
    <name evidence="1" type="ORF">FIBSPDRAFT_191794</name>
</gene>
<organism evidence="1">
    <name type="scientific">Athelia psychrophila</name>
    <dbReference type="NCBI Taxonomy" id="1759441"/>
    <lineage>
        <taxon>Eukaryota</taxon>
        <taxon>Fungi</taxon>
        <taxon>Dikarya</taxon>
        <taxon>Basidiomycota</taxon>
        <taxon>Agaricomycotina</taxon>
        <taxon>Agaricomycetes</taxon>
        <taxon>Agaricomycetidae</taxon>
        <taxon>Atheliales</taxon>
        <taxon>Atheliaceae</taxon>
        <taxon>Athelia</taxon>
    </lineage>
</organism>
<sequence>MPFPILSALLCLGRKYDIPRLHIEARKRLYRQFPSTLDNYDHTASGPAWNDIQPSVPNHAYLELLIIARRAGIHSILPHLLYNCCKIYTASEIIREGYAPAFPLREQVACLAGHRAACAAQAETTYRWLYDSNKISPKCNTPERCNITRRKRRESYFLPTPGAAGLDHWAGLEPEMRPVNLIQKSWLCDKCNKSARERHAAGRQEFWERLPSLFQLPPWQELLQEREDMCVDNL</sequence>
<proteinExistence type="predicted"/>
<evidence type="ECO:0000313" key="1">
    <source>
        <dbReference type="EMBL" id="KZP11109.1"/>
    </source>
</evidence>
<reference evidence="1" key="1">
    <citation type="journal article" date="2016" name="Mol. Biol. Evol.">
        <title>Comparative Genomics of Early-Diverging Mushroom-Forming Fungi Provides Insights into the Origins of Lignocellulose Decay Capabilities.</title>
        <authorList>
            <person name="Nagy L.G."/>
            <person name="Riley R."/>
            <person name="Tritt A."/>
            <person name="Adam C."/>
            <person name="Daum C."/>
            <person name="Floudas D."/>
            <person name="Sun H."/>
            <person name="Yadav J.S."/>
            <person name="Pangilinan J."/>
            <person name="Larsson K.H."/>
            <person name="Matsuura K."/>
            <person name="Barry K."/>
            <person name="Labutti K."/>
            <person name="Kuo R."/>
            <person name="Ohm R.A."/>
            <person name="Bhattacharya S.S."/>
            <person name="Shirouzu T."/>
            <person name="Yoshinaga Y."/>
            <person name="Martin F.M."/>
            <person name="Grigoriev I.V."/>
            <person name="Hibbett D.S."/>
        </authorList>
    </citation>
    <scope>NUCLEOTIDE SEQUENCE [LARGE SCALE GENOMIC DNA]</scope>
    <source>
        <strain evidence="1">CBS 109695</strain>
    </source>
</reference>
<dbReference type="OrthoDB" id="3217871at2759"/>
<dbReference type="AlphaFoldDB" id="A0A166A045"/>
<dbReference type="EMBL" id="KV417668">
    <property type="protein sequence ID" value="KZP11109.1"/>
    <property type="molecule type" value="Genomic_DNA"/>
</dbReference>
<accession>A0A166A045</accession>
<name>A0A166A045_9AGAM</name>